<evidence type="ECO:0000313" key="1">
    <source>
        <dbReference type="EMBL" id="KEY17960.1"/>
    </source>
</evidence>
<dbReference type="KEGG" id="cant:NCTC13489_02089"/>
<proteinExistence type="predicted"/>
<dbReference type="Proteomes" id="UP000028349">
    <property type="component" value="Unassembled WGS sequence"/>
</dbReference>
<gene>
    <name evidence="1" type="ORF">HY04_05375</name>
    <name evidence="2" type="ORF">NCTC13489_02089</name>
</gene>
<sequence>MKKEQILDELAKANPSLAGLDNLINFSKVDPPVIEESNVYYPKRNDFFFFVPENLNLDELLEKASANNLHPFKVIRFLSLIGQRSIHKRRNFNGSGFDFYSKSHARIRAKSLEVEVGKDYLIYYRFLKEEYVINRTPYKKGGKSFGYGFLPHFRYQRLSVKIFSANKLIQKIASRFKDKSTEKYCKNLIKPFRRESFGIDYEKAEKSLHKKYCESFIQNSFGGYMLDDEFKSVHKYGAYHNSLIQMMNLLNGKFYFNRSNFTFVEYKEKSFRSRRVSGRKIRNVKNIINIKRKTPIIKPLGRFYSTFSFLPKTVRDLLHFDGEKLEQIDVKNCVMYILSNYLKSNYSFSHHMLSNLTSKKYFALYSYNLTKQCLAEQGIDLVLEDFRDIQLPLTQFSISDGCNLSNPFPLTDFNSLLFQLGFVPENSSQKESLPKLNTIKAYQSLVPKLLPSIKPTEINIGSNSLERNSILNLGSEVFSGEVSEYSIKDQSSRLRKLKFTKAPTLDLSSDVTKLSNEALKRKNIEPTLGYCLSLSYMIPETLQSLLDKELERFQRLAVGGKFYESFIDDYKKHFSNEEWKEKYEKRINETYNGDASEDRKLTKEMLMSLIYARNENTNYNEIKWTFVKHFPLVYVLIDDLKTANHKQFSHALFNLEAEVMLDEIASKLLKNKIQCLTVHDCIAVKKSDVPKTLKIMSESFLTKFGIEPQIEFETSTKNNQKI</sequence>
<protein>
    <submittedName>
        <fullName evidence="2">Uncharacterized protein</fullName>
    </submittedName>
</protein>
<dbReference type="AlphaFoldDB" id="A0A448NSX0"/>
<accession>A0A448NSX0</accession>
<dbReference type="STRING" id="266748.HY04_05375"/>
<dbReference type="EMBL" id="LR134441">
    <property type="protein sequence ID" value="VEI00390.1"/>
    <property type="molecule type" value="Genomic_DNA"/>
</dbReference>
<dbReference type="OrthoDB" id="631303at2"/>
<reference evidence="1 3" key="1">
    <citation type="submission" date="2014-07" db="EMBL/GenBank/DDBJ databases">
        <authorList>
            <person name="Pisani N.G."/>
            <person name="Newman J.D."/>
        </authorList>
    </citation>
    <scope>NUCLEOTIDE SEQUENCE [LARGE SCALE GENOMIC DNA]</scope>
    <source>
        <strain evidence="1 3">LMG 24720</strain>
    </source>
</reference>
<evidence type="ECO:0000313" key="3">
    <source>
        <dbReference type="Proteomes" id="UP000028349"/>
    </source>
</evidence>
<dbReference type="EMBL" id="JPEP01000002">
    <property type="protein sequence ID" value="KEY17960.1"/>
    <property type="molecule type" value="Genomic_DNA"/>
</dbReference>
<reference evidence="2 4" key="2">
    <citation type="submission" date="2018-12" db="EMBL/GenBank/DDBJ databases">
        <authorList>
            <consortium name="Pathogen Informatics"/>
        </authorList>
    </citation>
    <scope>NUCLEOTIDE SEQUENCE [LARGE SCALE GENOMIC DNA]</scope>
    <source>
        <strain evidence="2 4">NCTC13489</strain>
    </source>
</reference>
<name>A0A448NSX0_9FLAO</name>
<evidence type="ECO:0000313" key="2">
    <source>
        <dbReference type="EMBL" id="VEI00390.1"/>
    </source>
</evidence>
<evidence type="ECO:0000313" key="4">
    <source>
        <dbReference type="Proteomes" id="UP000270036"/>
    </source>
</evidence>
<dbReference type="Proteomes" id="UP000270036">
    <property type="component" value="Chromosome"/>
</dbReference>
<organism evidence="2 4">
    <name type="scientific">Kaistella antarctica</name>
    <dbReference type="NCBI Taxonomy" id="266748"/>
    <lineage>
        <taxon>Bacteria</taxon>
        <taxon>Pseudomonadati</taxon>
        <taxon>Bacteroidota</taxon>
        <taxon>Flavobacteriia</taxon>
        <taxon>Flavobacteriales</taxon>
        <taxon>Weeksellaceae</taxon>
        <taxon>Chryseobacterium group</taxon>
        <taxon>Kaistella</taxon>
    </lineage>
</organism>
<dbReference type="RefSeq" id="WP_034717917.1">
    <property type="nucleotide sequence ID" value="NZ_FOIX01000001.1"/>
</dbReference>
<keyword evidence="3" id="KW-1185">Reference proteome</keyword>